<dbReference type="Proteomes" id="UP000274504">
    <property type="component" value="Unassembled WGS sequence"/>
</dbReference>
<reference evidence="3" key="1">
    <citation type="submission" date="2017-02" db="UniProtKB">
        <authorList>
            <consortium name="WormBaseParasite"/>
        </authorList>
    </citation>
    <scope>IDENTIFICATION</scope>
</reference>
<evidence type="ECO:0000313" key="3">
    <source>
        <dbReference type="WBParaSite" id="HDID_0000443601-mRNA-1"/>
    </source>
</evidence>
<dbReference type="WBParaSite" id="HDID_0000443601-mRNA-1">
    <property type="protein sequence ID" value="HDID_0000443601-mRNA-1"/>
    <property type="gene ID" value="HDID_0000443601"/>
</dbReference>
<accession>A0A0R3SHM1</accession>
<reference evidence="1 2" key="2">
    <citation type="submission" date="2018-11" db="EMBL/GenBank/DDBJ databases">
        <authorList>
            <consortium name="Pathogen Informatics"/>
        </authorList>
    </citation>
    <scope>NUCLEOTIDE SEQUENCE [LARGE SCALE GENOMIC DNA]</scope>
</reference>
<protein>
    <submittedName>
        <fullName evidence="3">Secreted protein</fullName>
    </submittedName>
</protein>
<sequence>MSMSTSRRSWRVFAIPSSLKCTRRPVVCVVECRVVECLLMECQVVLAVVQPLKRWTKLSAFSFVSHLYLLFDPFSI</sequence>
<gene>
    <name evidence="1" type="ORF">HDID_LOCUS4434</name>
</gene>
<evidence type="ECO:0000313" key="1">
    <source>
        <dbReference type="EMBL" id="VDL49220.1"/>
    </source>
</evidence>
<organism evidence="3">
    <name type="scientific">Hymenolepis diminuta</name>
    <name type="common">Rat tapeworm</name>
    <dbReference type="NCBI Taxonomy" id="6216"/>
    <lineage>
        <taxon>Eukaryota</taxon>
        <taxon>Metazoa</taxon>
        <taxon>Spiralia</taxon>
        <taxon>Lophotrochozoa</taxon>
        <taxon>Platyhelminthes</taxon>
        <taxon>Cestoda</taxon>
        <taxon>Eucestoda</taxon>
        <taxon>Cyclophyllidea</taxon>
        <taxon>Hymenolepididae</taxon>
        <taxon>Hymenolepis</taxon>
    </lineage>
</organism>
<name>A0A0R3SHM1_HYMDI</name>
<proteinExistence type="predicted"/>
<evidence type="ECO:0000313" key="2">
    <source>
        <dbReference type="Proteomes" id="UP000274504"/>
    </source>
</evidence>
<dbReference type="EMBL" id="UYSG01001694">
    <property type="protein sequence ID" value="VDL49220.1"/>
    <property type="molecule type" value="Genomic_DNA"/>
</dbReference>
<dbReference type="AlphaFoldDB" id="A0A0R3SHM1"/>